<organism evidence="4 5">
    <name type="scientific">Cercophora newfieldiana</name>
    <dbReference type="NCBI Taxonomy" id="92897"/>
    <lineage>
        <taxon>Eukaryota</taxon>
        <taxon>Fungi</taxon>
        <taxon>Dikarya</taxon>
        <taxon>Ascomycota</taxon>
        <taxon>Pezizomycotina</taxon>
        <taxon>Sordariomycetes</taxon>
        <taxon>Sordariomycetidae</taxon>
        <taxon>Sordariales</taxon>
        <taxon>Lasiosphaeriaceae</taxon>
        <taxon>Cercophora</taxon>
    </lineage>
</organism>
<keyword evidence="4" id="KW-0378">Hydrolase</keyword>
<comment type="caution">
    <text evidence="4">The sequence shown here is derived from an EMBL/GenBank/DDBJ whole genome shotgun (WGS) entry which is preliminary data.</text>
</comment>
<dbReference type="InterPro" id="IPR047187">
    <property type="entry name" value="SF1_C_Upf1"/>
</dbReference>
<dbReference type="PANTHER" id="PTHR10887">
    <property type="entry name" value="DNA2/NAM7 HELICASE FAMILY"/>
    <property type="match status" value="1"/>
</dbReference>
<dbReference type="Proteomes" id="UP001174936">
    <property type="component" value="Unassembled WGS sequence"/>
</dbReference>
<dbReference type="GO" id="GO:0016787">
    <property type="term" value="F:hydrolase activity"/>
    <property type="evidence" value="ECO:0007669"/>
    <property type="project" value="UniProtKB-KW"/>
</dbReference>
<keyword evidence="1" id="KW-0347">Helicase</keyword>
<evidence type="ECO:0000313" key="5">
    <source>
        <dbReference type="Proteomes" id="UP001174936"/>
    </source>
</evidence>
<keyword evidence="5" id="KW-1185">Reference proteome</keyword>
<dbReference type="InterPro" id="IPR003593">
    <property type="entry name" value="AAA+_ATPase"/>
</dbReference>
<sequence length="911" mass="101492">MARPDRSVDPWPKLPVKASQSQPFVKPAKTSKAIPIIDPHSREERPAQSPTSSVRSQPDRPTVTLTEKAQAQRKAAVAARGQIESGKAVAAPAKHSPAGSRSSSNDDDFERRGFDIYATPFVPEKIKVINTLPGRLVATPPSRDLDLHTYSLQSLGSRLLPHLSLDSTYSYQACVRDPPSLTPLSYERFFRFHLDEEIQHQQRENASYSLYAHEVTVDFRPNGQARLVAQVPGLRENSPYVEEDDVVQLRQLRFDSAGRLLEGPGPGGALIDPVTGYYLPVSPWTEIIYDARVTAVTIAMEQVVLDVFGLTPHTTEIALGLHHGQAFDTQQKLKLNIQFLLPLDRYWPMQQALPQIQASLVRARGITSQVQAMNGNIEAPSSMVNAFWIQSMLFPTEADCRLQANAHSGVVGQDLYDRLLNLEQRIAVENICGQNYGVLPYLISGPPGTGKTKTMIEIALQLVNNVHGVSHILLCAPSEQAADTLADRLRSYLKPSEMLRLNRPTRTFGEVPDTILQYCHIIEGRFHIPAFEQLMSYKIVITSCRDARMLMQCRMTNTDLYAVEYGLRARIHPEDPPPTTARLHWDALLIDEAAQATEPEALIPLLVVAPPPDAPQLLFTPLLVMAGDERQLNPRTSSPNTPLKRSLFARLFSRPVYASHPLARHFRAHNGAPATAPITIEPSMVPVLRPAFTNLIRNYRSHPAILAVPSSLFYSNTLVPEADPASTNRLQSWSGWARTSGLKSPYMPVLFHNNTSPDDLERDGGGWFNRGETQIACEYASKLIKSGLLSESEVCIMSPFKAQVRRIRQLIRSEKFRHWGVNVGPTEAYQGLEHGVVILCVTRSRRRFVHKDKELGWGIVGMPNQMNVALTRAKAGLIVLGSRKLMVEEDENWKAFVGFCERNGLVVGEKE</sequence>
<proteinExistence type="predicted"/>
<dbReference type="PANTHER" id="PTHR10887:SF322">
    <property type="entry name" value="HELICASE MOV-10"/>
    <property type="match status" value="1"/>
</dbReference>
<feature type="region of interest" description="Disordered" evidence="2">
    <location>
        <begin position="1"/>
        <end position="109"/>
    </location>
</feature>
<dbReference type="InterPro" id="IPR041677">
    <property type="entry name" value="DNA2/NAM7_AAA_11"/>
</dbReference>
<dbReference type="InterPro" id="IPR027417">
    <property type="entry name" value="P-loop_NTPase"/>
</dbReference>
<keyword evidence="1" id="KW-0547">Nucleotide-binding</keyword>
<dbReference type="AlphaFoldDB" id="A0AA39XSP8"/>
<dbReference type="EMBL" id="JAULSV010000007">
    <property type="protein sequence ID" value="KAK0639526.1"/>
    <property type="molecule type" value="Genomic_DNA"/>
</dbReference>
<dbReference type="InterPro" id="IPR045055">
    <property type="entry name" value="DNA2/NAM7-like"/>
</dbReference>
<dbReference type="Pfam" id="PF13086">
    <property type="entry name" value="AAA_11"/>
    <property type="match status" value="2"/>
</dbReference>
<accession>A0AA39XSP8</accession>
<protein>
    <submittedName>
        <fullName evidence="4">P-loop containing nucleoside triphosphate hydrolase protein</fullName>
    </submittedName>
</protein>
<dbReference type="InterPro" id="IPR041679">
    <property type="entry name" value="DNA2/NAM7-like_C"/>
</dbReference>
<feature type="compositionally biased region" description="Low complexity" evidence="2">
    <location>
        <begin position="68"/>
        <end position="80"/>
    </location>
</feature>
<dbReference type="CDD" id="cd18808">
    <property type="entry name" value="SF1_C_Upf1"/>
    <property type="match status" value="1"/>
</dbReference>
<dbReference type="SUPFAM" id="SSF52540">
    <property type="entry name" value="P-loop containing nucleoside triphosphate hydrolases"/>
    <property type="match status" value="1"/>
</dbReference>
<keyword evidence="1" id="KW-0067">ATP-binding</keyword>
<evidence type="ECO:0000313" key="4">
    <source>
        <dbReference type="EMBL" id="KAK0639526.1"/>
    </source>
</evidence>
<dbReference type="GO" id="GO:0004386">
    <property type="term" value="F:helicase activity"/>
    <property type="evidence" value="ECO:0007669"/>
    <property type="project" value="InterPro"/>
</dbReference>
<dbReference type="Gene3D" id="3.40.50.300">
    <property type="entry name" value="P-loop containing nucleotide triphosphate hydrolases"/>
    <property type="match status" value="2"/>
</dbReference>
<evidence type="ECO:0000256" key="2">
    <source>
        <dbReference type="SAM" id="MobiDB-lite"/>
    </source>
</evidence>
<dbReference type="GO" id="GO:0035194">
    <property type="term" value="P:regulatory ncRNA-mediated post-transcriptional gene silencing"/>
    <property type="evidence" value="ECO:0007669"/>
    <property type="project" value="TreeGrafter"/>
</dbReference>
<dbReference type="Pfam" id="PF13087">
    <property type="entry name" value="AAA_12"/>
    <property type="match status" value="1"/>
</dbReference>
<dbReference type="SMART" id="SM00382">
    <property type="entry name" value="AAA"/>
    <property type="match status" value="1"/>
</dbReference>
<gene>
    <name evidence="4" type="ORF">B0T16DRAFT_423329</name>
</gene>
<evidence type="ECO:0000259" key="3">
    <source>
        <dbReference type="SMART" id="SM00382"/>
    </source>
</evidence>
<feature type="domain" description="AAA+ ATPase" evidence="3">
    <location>
        <begin position="437"/>
        <end position="662"/>
    </location>
</feature>
<name>A0AA39XSP8_9PEZI</name>
<dbReference type="GO" id="GO:0005829">
    <property type="term" value="C:cytosol"/>
    <property type="evidence" value="ECO:0007669"/>
    <property type="project" value="TreeGrafter"/>
</dbReference>
<reference evidence="4" key="1">
    <citation type="submission" date="2023-06" db="EMBL/GenBank/DDBJ databases">
        <title>Genome-scale phylogeny and comparative genomics of the fungal order Sordariales.</title>
        <authorList>
            <consortium name="Lawrence Berkeley National Laboratory"/>
            <person name="Hensen N."/>
            <person name="Bonometti L."/>
            <person name="Westerberg I."/>
            <person name="Brannstrom I.O."/>
            <person name="Guillou S."/>
            <person name="Cros-Aarteil S."/>
            <person name="Calhoun S."/>
            <person name="Haridas S."/>
            <person name="Kuo A."/>
            <person name="Mondo S."/>
            <person name="Pangilinan J."/>
            <person name="Riley R."/>
            <person name="Labutti K."/>
            <person name="Andreopoulos B."/>
            <person name="Lipzen A."/>
            <person name="Chen C."/>
            <person name="Yanf M."/>
            <person name="Daum C."/>
            <person name="Ng V."/>
            <person name="Clum A."/>
            <person name="Steindorff A."/>
            <person name="Ohm R."/>
            <person name="Martin F."/>
            <person name="Silar P."/>
            <person name="Natvig D."/>
            <person name="Lalanne C."/>
            <person name="Gautier V."/>
            <person name="Ament-Velasquez S.L."/>
            <person name="Kruys A."/>
            <person name="Hutchinson M.I."/>
            <person name="Powell A.J."/>
            <person name="Barry K."/>
            <person name="Miller A.N."/>
            <person name="Grigoriev I.V."/>
            <person name="Debuchy R."/>
            <person name="Gladieux P."/>
            <person name="Thoren M.H."/>
            <person name="Johannesson H."/>
        </authorList>
    </citation>
    <scope>NUCLEOTIDE SEQUENCE</scope>
    <source>
        <strain evidence="4">SMH2532-1</strain>
    </source>
</reference>
<evidence type="ECO:0000256" key="1">
    <source>
        <dbReference type="ARBA" id="ARBA00022806"/>
    </source>
</evidence>